<dbReference type="GeneID" id="93020373"/>
<name>A0A3S4M6Y5_CHRGE</name>
<evidence type="ECO:0008006" key="3">
    <source>
        <dbReference type="Google" id="ProtNLM"/>
    </source>
</evidence>
<reference evidence="1 2" key="1">
    <citation type="submission" date="2018-12" db="EMBL/GenBank/DDBJ databases">
        <authorList>
            <consortium name="Pathogen Informatics"/>
        </authorList>
    </citation>
    <scope>NUCLEOTIDE SEQUENCE [LARGE SCALE GENOMIC DNA]</scope>
    <source>
        <strain evidence="1 2">NCTC11432</strain>
    </source>
</reference>
<dbReference type="AlphaFoldDB" id="A0A3S4M6Y5"/>
<dbReference type="Proteomes" id="UP000279227">
    <property type="component" value="Chromosome"/>
</dbReference>
<gene>
    <name evidence="1" type="ORF">NCTC11432_02542</name>
</gene>
<accession>A0A3S4M6Y5</accession>
<dbReference type="KEGG" id="cgle:NCTC11432_02542"/>
<protein>
    <recommendedName>
        <fullName evidence="3">Glutathione synthase</fullName>
    </recommendedName>
</protein>
<proteinExistence type="predicted"/>
<dbReference type="EMBL" id="LR134289">
    <property type="protein sequence ID" value="VEE08213.1"/>
    <property type="molecule type" value="Genomic_DNA"/>
</dbReference>
<organism evidence="1 2">
    <name type="scientific">Chryseobacterium gleum</name>
    <name type="common">Flavobacterium gleum</name>
    <dbReference type="NCBI Taxonomy" id="250"/>
    <lineage>
        <taxon>Bacteria</taxon>
        <taxon>Pseudomonadati</taxon>
        <taxon>Bacteroidota</taxon>
        <taxon>Flavobacteriia</taxon>
        <taxon>Flavobacteriales</taxon>
        <taxon>Weeksellaceae</taxon>
        <taxon>Chryseobacterium group</taxon>
        <taxon>Chryseobacterium</taxon>
    </lineage>
</organism>
<dbReference type="OrthoDB" id="1272128at2"/>
<evidence type="ECO:0000313" key="1">
    <source>
        <dbReference type="EMBL" id="VEE08213.1"/>
    </source>
</evidence>
<sequence>MAEKIFNKEDFTKTNEKEYQLEYTIGEIGEGVNLIVEKLTEQGKYEVVQAPLRRSDNKIYIVWDSPFDGRLLFDV</sequence>
<dbReference type="RefSeq" id="WP_002976691.1">
    <property type="nucleotide sequence ID" value="NZ_CP068486.1"/>
</dbReference>
<evidence type="ECO:0000313" key="2">
    <source>
        <dbReference type="Proteomes" id="UP000279227"/>
    </source>
</evidence>